<dbReference type="EMBL" id="KV427654">
    <property type="protein sequence ID" value="KZT02291.1"/>
    <property type="molecule type" value="Genomic_DNA"/>
</dbReference>
<organism evidence="2 3">
    <name type="scientific">Laetiporus sulphureus 93-53</name>
    <dbReference type="NCBI Taxonomy" id="1314785"/>
    <lineage>
        <taxon>Eukaryota</taxon>
        <taxon>Fungi</taxon>
        <taxon>Dikarya</taxon>
        <taxon>Basidiomycota</taxon>
        <taxon>Agaricomycotina</taxon>
        <taxon>Agaricomycetes</taxon>
        <taxon>Polyporales</taxon>
        <taxon>Laetiporus</taxon>
    </lineage>
</organism>
<sequence>MTFGIFIVCLLVLAVLFSICIILGVTRFSLRFNDMLRVCIVAFHLLCYAPCNPTAFGVATVELLLQAVLFCVCVMLAVMHCTPPFNDILCVILCAFLPGAVTEALVTVSVRSRYTVLPGAVTEALSTGNARSRYSSTGHSFVGGGTRRSDSVSTSELRAFPVVLGSRSLLALHSSVKYRCQLRHENVTSLWEYGELARVHGVAVSRGQRNLNGLSSVCAAHCCSVACPSTLSVFDF</sequence>
<dbReference type="AlphaFoldDB" id="A0A165C6K2"/>
<evidence type="ECO:0000313" key="2">
    <source>
        <dbReference type="EMBL" id="KZT02291.1"/>
    </source>
</evidence>
<dbReference type="Proteomes" id="UP000076871">
    <property type="component" value="Unassembled WGS sequence"/>
</dbReference>
<gene>
    <name evidence="2" type="ORF">LAESUDRAFT_752306</name>
</gene>
<name>A0A165C6K2_9APHY</name>
<feature type="transmembrane region" description="Helical" evidence="1">
    <location>
        <begin position="6"/>
        <end position="26"/>
    </location>
</feature>
<keyword evidence="1" id="KW-0812">Transmembrane</keyword>
<evidence type="ECO:0000256" key="1">
    <source>
        <dbReference type="SAM" id="Phobius"/>
    </source>
</evidence>
<accession>A0A165C6K2</accession>
<keyword evidence="1" id="KW-1133">Transmembrane helix</keyword>
<proteinExistence type="predicted"/>
<dbReference type="RefSeq" id="XP_040760031.1">
    <property type="nucleotide sequence ID" value="XM_040911721.1"/>
</dbReference>
<protein>
    <submittedName>
        <fullName evidence="2">Uncharacterized protein</fullName>
    </submittedName>
</protein>
<feature type="non-terminal residue" evidence="2">
    <location>
        <position position="236"/>
    </location>
</feature>
<dbReference type="GeneID" id="63828749"/>
<dbReference type="InParanoid" id="A0A165C6K2"/>
<keyword evidence="1" id="KW-0472">Membrane</keyword>
<feature type="transmembrane region" description="Helical" evidence="1">
    <location>
        <begin position="88"/>
        <end position="108"/>
    </location>
</feature>
<reference evidence="2 3" key="1">
    <citation type="journal article" date="2016" name="Mol. Biol. Evol.">
        <title>Comparative Genomics of Early-Diverging Mushroom-Forming Fungi Provides Insights into the Origins of Lignocellulose Decay Capabilities.</title>
        <authorList>
            <person name="Nagy L.G."/>
            <person name="Riley R."/>
            <person name="Tritt A."/>
            <person name="Adam C."/>
            <person name="Daum C."/>
            <person name="Floudas D."/>
            <person name="Sun H."/>
            <person name="Yadav J.S."/>
            <person name="Pangilinan J."/>
            <person name="Larsson K.H."/>
            <person name="Matsuura K."/>
            <person name="Barry K."/>
            <person name="Labutti K."/>
            <person name="Kuo R."/>
            <person name="Ohm R.A."/>
            <person name="Bhattacharya S.S."/>
            <person name="Shirouzu T."/>
            <person name="Yoshinaga Y."/>
            <person name="Martin F.M."/>
            <person name="Grigoriev I.V."/>
            <person name="Hibbett D.S."/>
        </authorList>
    </citation>
    <scope>NUCLEOTIDE SEQUENCE [LARGE SCALE GENOMIC DNA]</scope>
    <source>
        <strain evidence="2 3">93-53</strain>
    </source>
</reference>
<evidence type="ECO:0000313" key="3">
    <source>
        <dbReference type="Proteomes" id="UP000076871"/>
    </source>
</evidence>
<keyword evidence="3" id="KW-1185">Reference proteome</keyword>
<feature type="transmembrane region" description="Helical" evidence="1">
    <location>
        <begin position="63"/>
        <end position="81"/>
    </location>
</feature>